<name>A0A1R3IE93_9ROSI</name>
<protein>
    <submittedName>
        <fullName evidence="1">Uncharacterized protein</fullName>
    </submittedName>
</protein>
<evidence type="ECO:0000313" key="2">
    <source>
        <dbReference type="Proteomes" id="UP000187203"/>
    </source>
</evidence>
<dbReference type="AlphaFoldDB" id="A0A1R3IE93"/>
<accession>A0A1R3IE93</accession>
<sequence>MAKMPKVLNHERRGLKSHRCYIISVGAKKWLKCQRLTTISVGGQKCPQNAKGVTP</sequence>
<dbReference type="EMBL" id="AWUE01018364">
    <property type="protein sequence ID" value="OMO80916.1"/>
    <property type="molecule type" value="Genomic_DNA"/>
</dbReference>
<keyword evidence="2" id="KW-1185">Reference proteome</keyword>
<dbReference type="Proteomes" id="UP000187203">
    <property type="component" value="Unassembled WGS sequence"/>
</dbReference>
<gene>
    <name evidence="1" type="ORF">COLO4_23860</name>
</gene>
<proteinExistence type="predicted"/>
<evidence type="ECO:0000313" key="1">
    <source>
        <dbReference type="EMBL" id="OMO80916.1"/>
    </source>
</evidence>
<comment type="caution">
    <text evidence="1">The sequence shown here is derived from an EMBL/GenBank/DDBJ whole genome shotgun (WGS) entry which is preliminary data.</text>
</comment>
<reference evidence="2" key="1">
    <citation type="submission" date="2013-09" db="EMBL/GenBank/DDBJ databases">
        <title>Corchorus olitorius genome sequencing.</title>
        <authorList>
            <person name="Alam M."/>
            <person name="Haque M.S."/>
            <person name="Islam M.S."/>
            <person name="Emdad E.M."/>
            <person name="Islam M.M."/>
            <person name="Ahmed B."/>
            <person name="Halim A."/>
            <person name="Hossen Q.M.M."/>
            <person name="Hossain M.Z."/>
            <person name="Ahmed R."/>
            <person name="Khan M.M."/>
            <person name="Islam R."/>
            <person name="Rashid M.M."/>
            <person name="Khan S.A."/>
            <person name="Rahman M.S."/>
            <person name="Alam M."/>
            <person name="Yahiya A.S."/>
            <person name="Khan M.S."/>
            <person name="Azam M.S."/>
            <person name="Haque T."/>
            <person name="Lashkar M.Z.H."/>
            <person name="Akhand A.I."/>
            <person name="Morshed G."/>
            <person name="Roy S."/>
            <person name="Uddin K.S."/>
            <person name="Rabeya T."/>
            <person name="Hossain A.S."/>
            <person name="Chowdhury A."/>
            <person name="Snigdha A.R."/>
            <person name="Mortoza M.S."/>
            <person name="Matin S.A."/>
            <person name="Hoque S.M.E."/>
            <person name="Islam M.K."/>
            <person name="Roy D.K."/>
            <person name="Haider R."/>
            <person name="Moosa M.M."/>
            <person name="Elias S.M."/>
            <person name="Hasan A.M."/>
            <person name="Jahan S."/>
            <person name="Shafiuddin M."/>
            <person name="Mahmood N."/>
            <person name="Shommy N.S."/>
        </authorList>
    </citation>
    <scope>NUCLEOTIDE SEQUENCE [LARGE SCALE GENOMIC DNA]</scope>
    <source>
        <strain evidence="2">cv. O-4</strain>
    </source>
</reference>
<organism evidence="1 2">
    <name type="scientific">Corchorus olitorius</name>
    <dbReference type="NCBI Taxonomy" id="93759"/>
    <lineage>
        <taxon>Eukaryota</taxon>
        <taxon>Viridiplantae</taxon>
        <taxon>Streptophyta</taxon>
        <taxon>Embryophyta</taxon>
        <taxon>Tracheophyta</taxon>
        <taxon>Spermatophyta</taxon>
        <taxon>Magnoliopsida</taxon>
        <taxon>eudicotyledons</taxon>
        <taxon>Gunneridae</taxon>
        <taxon>Pentapetalae</taxon>
        <taxon>rosids</taxon>
        <taxon>malvids</taxon>
        <taxon>Malvales</taxon>
        <taxon>Malvaceae</taxon>
        <taxon>Grewioideae</taxon>
        <taxon>Apeibeae</taxon>
        <taxon>Corchorus</taxon>
    </lineage>
</organism>